<dbReference type="STRING" id="525903.Taci_1211"/>
<gene>
    <name evidence="7" type="ordered locus">Taci_1211</name>
</gene>
<dbReference type="Proteomes" id="UP000002030">
    <property type="component" value="Chromosome"/>
</dbReference>
<evidence type="ECO:0000259" key="6">
    <source>
        <dbReference type="SMART" id="SM00849"/>
    </source>
</evidence>
<dbReference type="PANTHER" id="PTHR46233">
    <property type="entry name" value="HYDROXYACYLGLUTATHIONE HYDROLASE GLOC"/>
    <property type="match status" value="1"/>
</dbReference>
<dbReference type="EMBL" id="CP001818">
    <property type="protein sequence ID" value="ACZ19443.1"/>
    <property type="molecule type" value="Genomic_DNA"/>
</dbReference>
<comment type="cofactor">
    <cofactor evidence="1">
        <name>Zn(2+)</name>
        <dbReference type="ChEBI" id="CHEBI:29105"/>
    </cofactor>
</comment>
<dbReference type="eggNOG" id="COG0491">
    <property type="taxonomic scope" value="Bacteria"/>
</dbReference>
<dbReference type="InterPro" id="IPR051453">
    <property type="entry name" value="MBL_Glyoxalase_II"/>
</dbReference>
<protein>
    <submittedName>
        <fullName evidence="7">Beta-lactamase domain protein</fullName>
    </submittedName>
</protein>
<dbReference type="Pfam" id="PF00753">
    <property type="entry name" value="Lactamase_B"/>
    <property type="match status" value="1"/>
</dbReference>
<keyword evidence="3" id="KW-0378">Hydrolase</keyword>
<dbReference type="HOGENOM" id="CLU_030571_5_4_0"/>
<proteinExistence type="predicted"/>
<accession>D1B602</accession>
<dbReference type="OrthoDB" id="9802248at2"/>
<evidence type="ECO:0000313" key="8">
    <source>
        <dbReference type="Proteomes" id="UP000002030"/>
    </source>
</evidence>
<dbReference type="PANTHER" id="PTHR46233:SF3">
    <property type="entry name" value="HYDROXYACYLGLUTATHIONE HYDROLASE GLOC"/>
    <property type="match status" value="1"/>
</dbReference>
<dbReference type="KEGG" id="tai:Taci_1211"/>
<dbReference type="CDD" id="cd06262">
    <property type="entry name" value="metallo-hydrolase-like_MBL-fold"/>
    <property type="match status" value="1"/>
</dbReference>
<feature type="region of interest" description="Disordered" evidence="5">
    <location>
        <begin position="191"/>
        <end position="211"/>
    </location>
</feature>
<dbReference type="SMART" id="SM00849">
    <property type="entry name" value="Lactamase_B"/>
    <property type="match status" value="1"/>
</dbReference>
<evidence type="ECO:0000256" key="2">
    <source>
        <dbReference type="ARBA" id="ARBA00022723"/>
    </source>
</evidence>
<keyword evidence="8" id="KW-1185">Reference proteome</keyword>
<dbReference type="SUPFAM" id="SSF56281">
    <property type="entry name" value="Metallo-hydrolase/oxidoreductase"/>
    <property type="match status" value="1"/>
</dbReference>
<dbReference type="Gene3D" id="3.60.15.10">
    <property type="entry name" value="Ribonuclease Z/Hydroxyacylglutathione hydrolase-like"/>
    <property type="match status" value="1"/>
</dbReference>
<dbReference type="RefSeq" id="WP_012869955.1">
    <property type="nucleotide sequence ID" value="NC_013522.1"/>
</dbReference>
<dbReference type="GO" id="GO:0046872">
    <property type="term" value="F:metal ion binding"/>
    <property type="evidence" value="ECO:0007669"/>
    <property type="project" value="UniProtKB-KW"/>
</dbReference>
<dbReference type="PATRIC" id="fig|525903.6.peg.1211"/>
<evidence type="ECO:0000313" key="7">
    <source>
        <dbReference type="EMBL" id="ACZ19443.1"/>
    </source>
</evidence>
<dbReference type="InterPro" id="IPR001279">
    <property type="entry name" value="Metallo-B-lactamas"/>
</dbReference>
<sequence>MSINLRRFPLGELWTNFYLVWDEGGAAFGVDPGGSCPEVVDFIAQRGLRLEWVLLTHGHWDHMGGLGDLRSLSAHGVGIHRLDREALVDPRVNLSTFLGQEGAFEPADRLLEEGDLLQVGAMGVRVIHTPGHTRGSCCFLVEAEGDRILLSGDTLFARSVGRTDLPGGDGDQLEGSIRRLSELDRSIRVYPGHGPETTLGEESLHNPFWPR</sequence>
<keyword evidence="4" id="KW-0862">Zinc</keyword>
<dbReference type="InterPro" id="IPR036866">
    <property type="entry name" value="RibonucZ/Hydroxyglut_hydro"/>
</dbReference>
<dbReference type="GO" id="GO:0016787">
    <property type="term" value="F:hydrolase activity"/>
    <property type="evidence" value="ECO:0007669"/>
    <property type="project" value="UniProtKB-KW"/>
</dbReference>
<evidence type="ECO:0000256" key="4">
    <source>
        <dbReference type="ARBA" id="ARBA00022833"/>
    </source>
</evidence>
<evidence type="ECO:0000256" key="3">
    <source>
        <dbReference type="ARBA" id="ARBA00022801"/>
    </source>
</evidence>
<organism evidence="7 8">
    <name type="scientific">Thermanaerovibrio acidaminovorans (strain ATCC 49978 / DSM 6589 / Su883)</name>
    <name type="common">Selenomonas acidaminovorans</name>
    <dbReference type="NCBI Taxonomy" id="525903"/>
    <lineage>
        <taxon>Bacteria</taxon>
        <taxon>Thermotogati</taxon>
        <taxon>Synergistota</taxon>
        <taxon>Synergistia</taxon>
        <taxon>Synergistales</taxon>
        <taxon>Synergistaceae</taxon>
        <taxon>Thermanaerovibrio</taxon>
    </lineage>
</organism>
<name>D1B602_THEAS</name>
<evidence type="ECO:0000256" key="5">
    <source>
        <dbReference type="SAM" id="MobiDB-lite"/>
    </source>
</evidence>
<reference evidence="7 8" key="1">
    <citation type="journal article" date="2009" name="Stand. Genomic Sci.">
        <title>Complete genome sequence of Thermanaerovibrio acidaminovorans type strain (Su883).</title>
        <authorList>
            <person name="Chovatia M."/>
            <person name="Sikorski J."/>
            <person name="Schroder M."/>
            <person name="Lapidus A."/>
            <person name="Nolan M."/>
            <person name="Tice H."/>
            <person name="Glavina Del Rio T."/>
            <person name="Copeland A."/>
            <person name="Cheng J.F."/>
            <person name="Lucas S."/>
            <person name="Chen F."/>
            <person name="Bruce D."/>
            <person name="Goodwin L."/>
            <person name="Pitluck S."/>
            <person name="Ivanova N."/>
            <person name="Mavromatis K."/>
            <person name="Ovchinnikova G."/>
            <person name="Pati A."/>
            <person name="Chen A."/>
            <person name="Palaniappan K."/>
            <person name="Land M."/>
            <person name="Hauser L."/>
            <person name="Chang Y.J."/>
            <person name="Jeffries C.D."/>
            <person name="Chain P."/>
            <person name="Saunders E."/>
            <person name="Detter J.C."/>
            <person name="Brettin T."/>
            <person name="Rohde M."/>
            <person name="Goker M."/>
            <person name="Spring S."/>
            <person name="Bristow J."/>
            <person name="Markowitz V."/>
            <person name="Hugenholtz P."/>
            <person name="Kyrpides N.C."/>
            <person name="Klenk H.P."/>
            <person name="Eisen J.A."/>
        </authorList>
    </citation>
    <scope>NUCLEOTIDE SEQUENCE [LARGE SCALE GENOMIC DNA]</scope>
    <source>
        <strain evidence="8">ATCC 49978 / DSM 6589 / Su883</strain>
    </source>
</reference>
<dbReference type="EnsemblBacteria" id="ACZ19443">
    <property type="protein sequence ID" value="ACZ19443"/>
    <property type="gene ID" value="Taci_1211"/>
</dbReference>
<dbReference type="AlphaFoldDB" id="D1B602"/>
<keyword evidence="2" id="KW-0479">Metal-binding</keyword>
<feature type="domain" description="Metallo-beta-lactamase" evidence="6">
    <location>
        <begin position="14"/>
        <end position="193"/>
    </location>
</feature>
<evidence type="ECO:0000256" key="1">
    <source>
        <dbReference type="ARBA" id="ARBA00001947"/>
    </source>
</evidence>